<evidence type="ECO:0000256" key="8">
    <source>
        <dbReference type="RuleBase" id="RU363032"/>
    </source>
</evidence>
<evidence type="ECO:0000256" key="7">
    <source>
        <dbReference type="ARBA" id="ARBA00023136"/>
    </source>
</evidence>
<comment type="similarity">
    <text evidence="2">Belongs to the binding-protein-dependent transport system permease family. CysTW subfamily.</text>
</comment>
<sequence length="280" mass="30978">MIVLISKRQTVAWLSPFLVLVLLFFLVPLLYMLITSFQNSDGFTLAQYQSVLTNDYILQGFKNSITLSVISAVIALIVTLFSVYAIMRFSQPVREKILILTNLTSNFSGIPLAFAFIVLLGNSGLFTLLFDKWGISALSSFSLYSWGGLLLIYIYFQLPLALMLLYPIYDGIQQQWKEAAALLGASTWQFWMKIGIPIMLPGIVGTFSVLFANAMGAYASAYALTSSNYNLVAIRIGSLIKGDIFAQPELASAIAVILAVTMVTAMLLSEWSISKTRRKL</sequence>
<feature type="transmembrane region" description="Helical" evidence="8">
    <location>
        <begin position="250"/>
        <end position="269"/>
    </location>
</feature>
<keyword evidence="11" id="KW-1185">Reference proteome</keyword>
<dbReference type="EMBL" id="CP067341">
    <property type="protein sequence ID" value="QQP13719.1"/>
    <property type="molecule type" value="Genomic_DNA"/>
</dbReference>
<feature type="transmembrane region" description="Helical" evidence="8">
    <location>
        <begin position="150"/>
        <end position="169"/>
    </location>
</feature>
<feature type="transmembrane region" description="Helical" evidence="8">
    <location>
        <begin position="107"/>
        <end position="130"/>
    </location>
</feature>
<dbReference type="CDD" id="cd06261">
    <property type="entry name" value="TM_PBP2"/>
    <property type="match status" value="1"/>
</dbReference>
<protein>
    <submittedName>
        <fullName evidence="10">ABC transporter permease subunit</fullName>
    </submittedName>
</protein>
<keyword evidence="5 8" id="KW-0812">Transmembrane</keyword>
<feature type="transmembrane region" description="Helical" evidence="8">
    <location>
        <begin position="12"/>
        <end position="34"/>
    </location>
</feature>
<dbReference type="PROSITE" id="PS50928">
    <property type="entry name" value="ABC_TM1"/>
    <property type="match status" value="1"/>
</dbReference>
<gene>
    <name evidence="10" type="ORF">FJQ98_06615</name>
</gene>
<reference evidence="10 11" key="1">
    <citation type="submission" date="2020-01" db="EMBL/GenBank/DDBJ databases">
        <authorList>
            <person name="Liu G."/>
            <person name="Liu B."/>
        </authorList>
    </citation>
    <scope>NUCLEOTIDE SEQUENCE [LARGE SCALE GENOMIC DNA]</scope>
    <source>
        <strain evidence="10 11">FJAT-51161</strain>
    </source>
</reference>
<feature type="transmembrane region" description="Helical" evidence="8">
    <location>
        <begin position="190"/>
        <end position="212"/>
    </location>
</feature>
<keyword evidence="3 8" id="KW-0813">Transport</keyword>
<evidence type="ECO:0000256" key="6">
    <source>
        <dbReference type="ARBA" id="ARBA00022989"/>
    </source>
</evidence>
<name>A0ABX7AV45_9BACI</name>
<dbReference type="InterPro" id="IPR000515">
    <property type="entry name" value="MetI-like"/>
</dbReference>
<feature type="domain" description="ABC transmembrane type-1" evidence="9">
    <location>
        <begin position="61"/>
        <end position="269"/>
    </location>
</feature>
<keyword evidence="6 8" id="KW-1133">Transmembrane helix</keyword>
<keyword evidence="4" id="KW-1003">Cell membrane</keyword>
<evidence type="ECO:0000256" key="2">
    <source>
        <dbReference type="ARBA" id="ARBA00007069"/>
    </source>
</evidence>
<evidence type="ECO:0000256" key="5">
    <source>
        <dbReference type="ARBA" id="ARBA00022692"/>
    </source>
</evidence>
<evidence type="ECO:0000256" key="3">
    <source>
        <dbReference type="ARBA" id="ARBA00022448"/>
    </source>
</evidence>
<dbReference type="Pfam" id="PF00528">
    <property type="entry name" value="BPD_transp_1"/>
    <property type="match status" value="1"/>
</dbReference>
<evidence type="ECO:0000313" key="10">
    <source>
        <dbReference type="EMBL" id="QQP13719.1"/>
    </source>
</evidence>
<comment type="subcellular location">
    <subcellularLocation>
        <location evidence="1 8">Cell membrane</location>
        <topology evidence="1 8">Multi-pass membrane protein</topology>
    </subcellularLocation>
</comment>
<dbReference type="InterPro" id="IPR035906">
    <property type="entry name" value="MetI-like_sf"/>
</dbReference>
<dbReference type="PANTHER" id="PTHR42929">
    <property type="entry name" value="INNER MEMBRANE ABC TRANSPORTER PERMEASE PROTEIN YDCU-RELATED-RELATED"/>
    <property type="match status" value="1"/>
</dbReference>
<evidence type="ECO:0000259" key="9">
    <source>
        <dbReference type="PROSITE" id="PS50928"/>
    </source>
</evidence>
<evidence type="ECO:0000256" key="4">
    <source>
        <dbReference type="ARBA" id="ARBA00022475"/>
    </source>
</evidence>
<evidence type="ECO:0000313" key="11">
    <source>
        <dbReference type="Proteomes" id="UP000596049"/>
    </source>
</evidence>
<proteinExistence type="inferred from homology"/>
<evidence type="ECO:0000256" key="1">
    <source>
        <dbReference type="ARBA" id="ARBA00004651"/>
    </source>
</evidence>
<keyword evidence="7 8" id="KW-0472">Membrane</keyword>
<dbReference type="SUPFAM" id="SSF161098">
    <property type="entry name" value="MetI-like"/>
    <property type="match status" value="1"/>
</dbReference>
<dbReference type="RefSeq" id="WP_198926866.1">
    <property type="nucleotide sequence ID" value="NZ_CP067341.1"/>
</dbReference>
<organism evidence="10 11">
    <name type="scientific">Lysinibacillus agricola</name>
    <dbReference type="NCBI Taxonomy" id="2590012"/>
    <lineage>
        <taxon>Bacteria</taxon>
        <taxon>Bacillati</taxon>
        <taxon>Bacillota</taxon>
        <taxon>Bacilli</taxon>
        <taxon>Bacillales</taxon>
        <taxon>Bacillaceae</taxon>
        <taxon>Lysinibacillus</taxon>
    </lineage>
</organism>
<dbReference type="Proteomes" id="UP000596049">
    <property type="component" value="Chromosome"/>
</dbReference>
<feature type="transmembrane region" description="Helical" evidence="8">
    <location>
        <begin position="65"/>
        <end position="86"/>
    </location>
</feature>
<dbReference type="Gene3D" id="1.10.3720.10">
    <property type="entry name" value="MetI-like"/>
    <property type="match status" value="1"/>
</dbReference>
<accession>A0ABX7AV45</accession>
<dbReference type="PANTHER" id="PTHR42929:SF1">
    <property type="entry name" value="INNER MEMBRANE ABC TRANSPORTER PERMEASE PROTEIN YDCU-RELATED"/>
    <property type="match status" value="1"/>
</dbReference>